<accession>A0ABQ5N0Z8</accession>
<dbReference type="Proteomes" id="UP001208567">
    <property type="component" value="Unassembled WGS sequence"/>
</dbReference>
<comment type="caution">
    <text evidence="1">The sequence shown here is derived from an EMBL/GenBank/DDBJ whole genome shotgun (WGS) entry which is preliminary data.</text>
</comment>
<protein>
    <submittedName>
        <fullName evidence="1">Uncharacterized protein</fullName>
    </submittedName>
</protein>
<evidence type="ECO:0000313" key="2">
    <source>
        <dbReference type="Proteomes" id="UP001208567"/>
    </source>
</evidence>
<organism evidence="1 2">
    <name type="scientific">Clostridium omnivorum</name>
    <dbReference type="NCBI Taxonomy" id="1604902"/>
    <lineage>
        <taxon>Bacteria</taxon>
        <taxon>Bacillati</taxon>
        <taxon>Bacillota</taxon>
        <taxon>Clostridia</taxon>
        <taxon>Eubacteriales</taxon>
        <taxon>Clostridiaceae</taxon>
        <taxon>Clostridium</taxon>
    </lineage>
</organism>
<reference evidence="1 2" key="1">
    <citation type="journal article" date="2024" name="Int. J. Syst. Evol. Microbiol.">
        <title>Clostridium omnivorum sp. nov., isolated from anoxic soil under the treatment of reductive soil disinfestation.</title>
        <authorList>
            <person name="Ueki A."/>
            <person name="Tonouchi A."/>
            <person name="Kaku N."/>
            <person name="Honma S."/>
            <person name="Ueki K."/>
        </authorList>
    </citation>
    <scope>NUCLEOTIDE SEQUENCE [LARGE SCALE GENOMIC DNA]</scope>
    <source>
        <strain evidence="1 2">E14</strain>
    </source>
</reference>
<sequence>MKRIYNIKKTISVKQFIAEFGENFTEHMKQRLLDLEVRTVLTRKDINNRVDIKHVEHTRYETLTDDRITKVEKEYSYGELAVIDGLLYFSNSCIVNNDLMQSPIVDKIYSHLQSEEILTDYDIAAKKVDDSNIDYVIDSILEACPEVSQRYMDIVKGMIDRSKK</sequence>
<gene>
    <name evidence="1" type="ORF">bsdE14_02990</name>
</gene>
<dbReference type="RefSeq" id="WP_264848160.1">
    <property type="nucleotide sequence ID" value="NZ_BRXR01000001.1"/>
</dbReference>
<name>A0ABQ5N0Z8_9CLOT</name>
<evidence type="ECO:0000313" key="1">
    <source>
        <dbReference type="EMBL" id="GLC28889.1"/>
    </source>
</evidence>
<proteinExistence type="predicted"/>
<dbReference type="EMBL" id="BRXR01000001">
    <property type="protein sequence ID" value="GLC28889.1"/>
    <property type="molecule type" value="Genomic_DNA"/>
</dbReference>
<keyword evidence="2" id="KW-1185">Reference proteome</keyword>